<evidence type="ECO:0000313" key="4">
    <source>
        <dbReference type="Proteomes" id="UP000199301"/>
    </source>
</evidence>
<dbReference type="PROSITE" id="PS51257">
    <property type="entry name" value="PROKAR_LIPOPROTEIN"/>
    <property type="match status" value="1"/>
</dbReference>
<name>A0A1H0XWU7_9ACTN</name>
<accession>A0A1H0XWU7</accession>
<protein>
    <recommendedName>
        <fullName evidence="2">Solute-binding protein family 3/N-terminal domain-containing protein</fullName>
    </recommendedName>
</protein>
<feature type="domain" description="Solute-binding protein family 3/N-terminal" evidence="2">
    <location>
        <begin position="75"/>
        <end position="202"/>
    </location>
</feature>
<feature type="region of interest" description="Disordered" evidence="1">
    <location>
        <begin position="30"/>
        <end position="63"/>
    </location>
</feature>
<evidence type="ECO:0000256" key="1">
    <source>
        <dbReference type="SAM" id="MobiDB-lite"/>
    </source>
</evidence>
<gene>
    <name evidence="3" type="ORF">SAMN04489718_0070</name>
</gene>
<proteinExistence type="predicted"/>
<keyword evidence="4" id="KW-1185">Reference proteome</keyword>
<dbReference type="STRING" id="995062.SAMN04489718_0070"/>
<reference evidence="4" key="1">
    <citation type="submission" date="2016-10" db="EMBL/GenBank/DDBJ databases">
        <authorList>
            <person name="Varghese N."/>
            <person name="Submissions S."/>
        </authorList>
    </citation>
    <scope>NUCLEOTIDE SEQUENCE [LARGE SCALE GENOMIC DNA]</scope>
    <source>
        <strain evidence="4">DSM 45459</strain>
    </source>
</reference>
<dbReference type="Pfam" id="PF00497">
    <property type="entry name" value="SBP_bac_3"/>
    <property type="match status" value="1"/>
</dbReference>
<dbReference type="EMBL" id="FNKO01000001">
    <property type="protein sequence ID" value="SDQ07388.1"/>
    <property type="molecule type" value="Genomic_DNA"/>
</dbReference>
<organism evidence="3 4">
    <name type="scientific">Actinopolyspora saharensis</name>
    <dbReference type="NCBI Taxonomy" id="995062"/>
    <lineage>
        <taxon>Bacteria</taxon>
        <taxon>Bacillati</taxon>
        <taxon>Actinomycetota</taxon>
        <taxon>Actinomycetes</taxon>
        <taxon>Actinopolysporales</taxon>
        <taxon>Actinopolysporaceae</taxon>
        <taxon>Actinopolyspora</taxon>
    </lineage>
</organism>
<dbReference type="Proteomes" id="UP000199301">
    <property type="component" value="Unassembled WGS sequence"/>
</dbReference>
<dbReference type="InterPro" id="IPR001638">
    <property type="entry name" value="Solute-binding_3/MltF_N"/>
</dbReference>
<dbReference type="AlphaFoldDB" id="A0A1H0XWU7"/>
<sequence length="219" mass="22877">MIVGMRGRAISVAAVGAVLGAVLSGCGGGGAAQQSFPDRGTGAASSTVERSGAGSADELPESPAVAEIRRRGTLLVGVPTDAPDFVRRSEGRYRGFDVRIARIIAEGLGLDPREQLAFRRLPPGMRSGAVARGSVDVQLGGIERGTEGVRVVGPYVVTTGSAGERVERFVGVEPGDERFRARLRTVLGEAVSDGSWQRAAERTLLERRPSARAPELSGQ</sequence>
<dbReference type="SUPFAM" id="SSF53850">
    <property type="entry name" value="Periplasmic binding protein-like II"/>
    <property type="match status" value="1"/>
</dbReference>
<dbReference type="Gene3D" id="3.40.190.10">
    <property type="entry name" value="Periplasmic binding protein-like II"/>
    <property type="match status" value="1"/>
</dbReference>
<evidence type="ECO:0000259" key="2">
    <source>
        <dbReference type="Pfam" id="PF00497"/>
    </source>
</evidence>
<evidence type="ECO:0000313" key="3">
    <source>
        <dbReference type="EMBL" id="SDQ07388.1"/>
    </source>
</evidence>